<dbReference type="AlphaFoldDB" id="A0A9P6ST76"/>
<comment type="caution">
    <text evidence="2">The sequence shown here is derived from an EMBL/GenBank/DDBJ whole genome shotgun (WGS) entry which is preliminary data.</text>
</comment>
<proteinExistence type="predicted"/>
<keyword evidence="3" id="KW-1185">Reference proteome</keyword>
<gene>
    <name evidence="2" type="ORF">BGZ80_006505</name>
</gene>
<evidence type="ECO:0000256" key="1">
    <source>
        <dbReference type="SAM" id="MobiDB-lite"/>
    </source>
</evidence>
<feature type="non-terminal residue" evidence="2">
    <location>
        <position position="1"/>
    </location>
</feature>
<name>A0A9P6ST76_9FUNG</name>
<organism evidence="2 3">
    <name type="scientific">Entomortierella chlamydospora</name>
    <dbReference type="NCBI Taxonomy" id="101097"/>
    <lineage>
        <taxon>Eukaryota</taxon>
        <taxon>Fungi</taxon>
        <taxon>Fungi incertae sedis</taxon>
        <taxon>Mucoromycota</taxon>
        <taxon>Mortierellomycotina</taxon>
        <taxon>Mortierellomycetes</taxon>
        <taxon>Mortierellales</taxon>
        <taxon>Mortierellaceae</taxon>
        <taxon>Entomortierella</taxon>
    </lineage>
</organism>
<dbReference type="Proteomes" id="UP000703661">
    <property type="component" value="Unassembled WGS sequence"/>
</dbReference>
<reference evidence="2" key="1">
    <citation type="journal article" date="2020" name="Fungal Divers.">
        <title>Resolving the Mortierellaceae phylogeny through synthesis of multi-gene phylogenetics and phylogenomics.</title>
        <authorList>
            <person name="Vandepol N."/>
            <person name="Liber J."/>
            <person name="Desiro A."/>
            <person name="Na H."/>
            <person name="Kennedy M."/>
            <person name="Barry K."/>
            <person name="Grigoriev I.V."/>
            <person name="Miller A.N."/>
            <person name="O'Donnell K."/>
            <person name="Stajich J.E."/>
            <person name="Bonito G."/>
        </authorList>
    </citation>
    <scope>NUCLEOTIDE SEQUENCE</scope>
    <source>
        <strain evidence="2">NRRL 2769</strain>
    </source>
</reference>
<evidence type="ECO:0000313" key="3">
    <source>
        <dbReference type="Proteomes" id="UP000703661"/>
    </source>
</evidence>
<evidence type="ECO:0000313" key="2">
    <source>
        <dbReference type="EMBL" id="KAF9999795.1"/>
    </source>
</evidence>
<sequence>YADAKAPDRPTSAGLEEYMNLNSSTPSLKRDNDPPISRGRRRFGEKLQHIPDTSRSQAVFLKDYRKSLEIQLTVLREEILILDNNLDELVLADERLPWHKPAFDACSARRLVLKEQEAMWDLELRRVRQESLIQKYFQHFENMREFF</sequence>
<protein>
    <submittedName>
        <fullName evidence="2">Uncharacterized protein</fullName>
    </submittedName>
</protein>
<accession>A0A9P6ST76</accession>
<feature type="region of interest" description="Disordered" evidence="1">
    <location>
        <begin position="1"/>
        <end position="40"/>
    </location>
</feature>
<dbReference type="EMBL" id="JAAAID010003209">
    <property type="protein sequence ID" value="KAF9999795.1"/>
    <property type="molecule type" value="Genomic_DNA"/>
</dbReference>